<name>A0A934KDK4_9BACT</name>
<organism evidence="2 3">
    <name type="scientific">Candidatus Amunia macphersoniae</name>
    <dbReference type="NCBI Taxonomy" id="3127014"/>
    <lineage>
        <taxon>Bacteria</taxon>
        <taxon>Bacillati</taxon>
        <taxon>Candidatus Dormiibacterota</taxon>
        <taxon>Candidatus Dormibacteria</taxon>
        <taxon>Candidatus Aeolococcales</taxon>
        <taxon>Candidatus Aeolococcaceae</taxon>
        <taxon>Candidatus Amunia</taxon>
    </lineage>
</organism>
<dbReference type="EMBL" id="JAEKNN010000012">
    <property type="protein sequence ID" value="MBJ7608429.1"/>
    <property type="molecule type" value="Genomic_DNA"/>
</dbReference>
<comment type="caution">
    <text evidence="2">The sequence shown here is derived from an EMBL/GenBank/DDBJ whole genome shotgun (WGS) entry which is preliminary data.</text>
</comment>
<accession>A0A934KDK4</accession>
<gene>
    <name evidence="2" type="ORF">JF887_03220</name>
</gene>
<keyword evidence="1" id="KW-0812">Transmembrane</keyword>
<reference evidence="2 3" key="1">
    <citation type="submission" date="2020-10" db="EMBL/GenBank/DDBJ databases">
        <title>Ca. Dormibacterota MAGs.</title>
        <authorList>
            <person name="Montgomery K."/>
        </authorList>
    </citation>
    <scope>NUCLEOTIDE SEQUENCE [LARGE SCALE GENOMIC DNA]</scope>
    <source>
        <strain evidence="2">Mitchell_Peninsula_5</strain>
    </source>
</reference>
<keyword evidence="1" id="KW-0472">Membrane</keyword>
<evidence type="ECO:0000313" key="2">
    <source>
        <dbReference type="EMBL" id="MBJ7608429.1"/>
    </source>
</evidence>
<evidence type="ECO:0000313" key="3">
    <source>
        <dbReference type="Proteomes" id="UP000614410"/>
    </source>
</evidence>
<protein>
    <submittedName>
        <fullName evidence="2">Uncharacterized protein</fullName>
    </submittedName>
</protein>
<sequence length="194" mass="21861">MATGTRHPILYDVERWRRYRTWLLLPATVFALTAVFLTVLRPASGSAFGYAVIAVALFSIAVSLWTRQRFTYLAREGDCLVIRTMAASRRLGSADIDRARVIRLSAVFSRPERRRQLPRPTERWLGAEAISIRLHDGVDLRAIRRVVGVRCVVDDLLVVPVADAPRLLADLLAHVCPPRVTVAGAAQRRRGRRR</sequence>
<evidence type="ECO:0000256" key="1">
    <source>
        <dbReference type="SAM" id="Phobius"/>
    </source>
</evidence>
<feature type="transmembrane region" description="Helical" evidence="1">
    <location>
        <begin position="47"/>
        <end position="65"/>
    </location>
</feature>
<proteinExistence type="predicted"/>
<feature type="transmembrane region" description="Helical" evidence="1">
    <location>
        <begin position="21"/>
        <end position="41"/>
    </location>
</feature>
<dbReference type="Proteomes" id="UP000614410">
    <property type="component" value="Unassembled WGS sequence"/>
</dbReference>
<dbReference type="AlphaFoldDB" id="A0A934KDK4"/>
<keyword evidence="1" id="KW-1133">Transmembrane helix</keyword>